<sequence>MCFDQSTQGIAKRGKTPSVVTGGMVMSGKIMVTQIANGRTTIWQLVATE</sequence>
<keyword evidence="2" id="KW-1185">Reference proteome</keyword>
<dbReference type="GeneID" id="85346653"/>
<protein>
    <submittedName>
        <fullName evidence="1">Uncharacterized protein</fullName>
    </submittedName>
</protein>
<organism evidence="1 2">
    <name type="scientific">Colletotrichum costaricense</name>
    <dbReference type="NCBI Taxonomy" id="1209916"/>
    <lineage>
        <taxon>Eukaryota</taxon>
        <taxon>Fungi</taxon>
        <taxon>Dikarya</taxon>
        <taxon>Ascomycota</taxon>
        <taxon>Pezizomycotina</taxon>
        <taxon>Sordariomycetes</taxon>
        <taxon>Hypocreomycetidae</taxon>
        <taxon>Glomerellales</taxon>
        <taxon>Glomerellaceae</taxon>
        <taxon>Colletotrichum</taxon>
        <taxon>Colletotrichum acutatum species complex</taxon>
    </lineage>
</organism>
<comment type="caution">
    <text evidence="1">The sequence shown here is derived from an EMBL/GenBank/DDBJ whole genome shotgun (WGS) entry which is preliminary data.</text>
</comment>
<dbReference type="RefSeq" id="XP_060306291.1">
    <property type="nucleotide sequence ID" value="XM_060463106.1"/>
</dbReference>
<dbReference type="Proteomes" id="UP001240678">
    <property type="component" value="Unassembled WGS sequence"/>
</dbReference>
<name>A0AAI9YIE1_9PEZI</name>
<gene>
    <name evidence="1" type="ORF">CCOS01_14964</name>
</gene>
<proteinExistence type="predicted"/>
<evidence type="ECO:0000313" key="2">
    <source>
        <dbReference type="Proteomes" id="UP001240678"/>
    </source>
</evidence>
<dbReference type="AlphaFoldDB" id="A0AAI9YIE1"/>
<evidence type="ECO:0000313" key="1">
    <source>
        <dbReference type="EMBL" id="KAK1511202.1"/>
    </source>
</evidence>
<dbReference type="EMBL" id="MOOE01000022">
    <property type="protein sequence ID" value="KAK1511202.1"/>
    <property type="molecule type" value="Genomic_DNA"/>
</dbReference>
<reference evidence="1 2" key="1">
    <citation type="submission" date="2016-10" db="EMBL/GenBank/DDBJ databases">
        <title>The genome sequence of Colletotrichum fioriniae PJ7.</title>
        <authorList>
            <person name="Baroncelli R."/>
        </authorList>
    </citation>
    <scope>NUCLEOTIDE SEQUENCE [LARGE SCALE GENOMIC DNA]</scope>
    <source>
        <strain evidence="1 2">IMI 309622</strain>
    </source>
</reference>
<accession>A0AAI9YIE1</accession>